<dbReference type="EMBL" id="QUWV01000025">
    <property type="protein sequence ID" value="RFD21020.1"/>
    <property type="molecule type" value="Genomic_DNA"/>
</dbReference>
<comment type="caution">
    <text evidence="3">The sequence shown here is derived from an EMBL/GenBank/DDBJ whole genome shotgun (WGS) entry which is preliminary data.</text>
</comment>
<keyword evidence="1" id="KW-0328">Glycosyltransferase</keyword>
<dbReference type="PANTHER" id="PTHR34136">
    <property type="match status" value="1"/>
</dbReference>
<keyword evidence="4" id="KW-1185">Reference proteome</keyword>
<evidence type="ECO:0000313" key="4">
    <source>
        <dbReference type="Proteomes" id="UP000262371"/>
    </source>
</evidence>
<dbReference type="PANTHER" id="PTHR34136:SF1">
    <property type="entry name" value="UDP-N-ACETYL-D-MANNOSAMINURONIC ACID TRANSFERASE"/>
    <property type="match status" value="1"/>
</dbReference>
<sequence length="259" mass="29067">MRKYSADRPCSPEIFGLHFSPLSESEVATHIGTTFRSEQEGVGLVITPNIQHISLMQHNQMFAQACRHAAILTCDGFPLVYYARLRGQQIAGRVTGRGIVTDLLARPDLLARHRIFMVLDSERTVAAAQKWAAKHGLQDRITYAVPPHGFENDPAYASRLATSIRHHQITLLFMGVGAPRSEIFVDQHRNVLPPCWALCIGQALLVALGLTPQPPHLVQKLNIEWLWRIALEPRRLLTRYVSSACGFMSAVFRDMKQRG</sequence>
<evidence type="ECO:0000313" key="3">
    <source>
        <dbReference type="EMBL" id="RFD21020.1"/>
    </source>
</evidence>
<protein>
    <submittedName>
        <fullName evidence="3">Glycosyltransferase</fullName>
    </submittedName>
</protein>
<dbReference type="OrthoDB" id="9771846at2"/>
<reference evidence="3 4" key="1">
    <citation type="submission" date="2018-08" db="EMBL/GenBank/DDBJ databases">
        <title>Komagataeibacter sp. AV 382.</title>
        <authorList>
            <person name="Skraban J."/>
            <person name="Trcek J."/>
        </authorList>
    </citation>
    <scope>NUCLEOTIDE SEQUENCE [LARGE SCALE GENOMIC DNA]</scope>
    <source>
        <strain evidence="3 4">AV 382</strain>
    </source>
</reference>
<dbReference type="GO" id="GO:0016758">
    <property type="term" value="F:hexosyltransferase activity"/>
    <property type="evidence" value="ECO:0007669"/>
    <property type="project" value="TreeGrafter"/>
</dbReference>
<dbReference type="NCBIfam" id="TIGR00696">
    <property type="entry name" value="wecG_tagA_cpsF"/>
    <property type="match status" value="1"/>
</dbReference>
<dbReference type="Proteomes" id="UP000262371">
    <property type="component" value="Unassembled WGS sequence"/>
</dbReference>
<proteinExistence type="predicted"/>
<keyword evidence="2 3" id="KW-0808">Transferase</keyword>
<evidence type="ECO:0000256" key="1">
    <source>
        <dbReference type="ARBA" id="ARBA00022676"/>
    </source>
</evidence>
<dbReference type="AlphaFoldDB" id="A0A371Z3E7"/>
<dbReference type="RefSeq" id="WP_116702002.1">
    <property type="nucleotide sequence ID" value="NZ_QUWV01000025.1"/>
</dbReference>
<dbReference type="InterPro" id="IPR004629">
    <property type="entry name" value="WecG_TagA_CpsF"/>
</dbReference>
<dbReference type="Pfam" id="PF03808">
    <property type="entry name" value="Glyco_tran_WecG"/>
    <property type="match status" value="1"/>
</dbReference>
<evidence type="ECO:0000256" key="2">
    <source>
        <dbReference type="ARBA" id="ARBA00022679"/>
    </source>
</evidence>
<accession>A0A371Z3E7</accession>
<organism evidence="3 4">
    <name type="scientific">Komagataeibacter melaceti</name>
    <dbReference type="NCBI Taxonomy" id="2766577"/>
    <lineage>
        <taxon>Bacteria</taxon>
        <taxon>Pseudomonadati</taxon>
        <taxon>Pseudomonadota</taxon>
        <taxon>Alphaproteobacteria</taxon>
        <taxon>Acetobacterales</taxon>
        <taxon>Acetobacteraceae</taxon>
        <taxon>Komagataeibacter</taxon>
    </lineage>
</organism>
<gene>
    <name evidence="3" type="ORF">DY926_02940</name>
</gene>
<dbReference type="CDD" id="cd06533">
    <property type="entry name" value="Glyco_transf_WecG_TagA"/>
    <property type="match status" value="1"/>
</dbReference>
<name>A0A371Z3E7_9PROT</name>